<organism evidence="1 2">
    <name type="scientific">Dreissena polymorpha</name>
    <name type="common">Zebra mussel</name>
    <name type="synonym">Mytilus polymorpha</name>
    <dbReference type="NCBI Taxonomy" id="45954"/>
    <lineage>
        <taxon>Eukaryota</taxon>
        <taxon>Metazoa</taxon>
        <taxon>Spiralia</taxon>
        <taxon>Lophotrochozoa</taxon>
        <taxon>Mollusca</taxon>
        <taxon>Bivalvia</taxon>
        <taxon>Autobranchia</taxon>
        <taxon>Heteroconchia</taxon>
        <taxon>Euheterodonta</taxon>
        <taxon>Imparidentia</taxon>
        <taxon>Neoheterodontei</taxon>
        <taxon>Myida</taxon>
        <taxon>Dreissenoidea</taxon>
        <taxon>Dreissenidae</taxon>
        <taxon>Dreissena</taxon>
    </lineage>
</organism>
<protein>
    <submittedName>
        <fullName evidence="1">Uncharacterized protein</fullName>
    </submittedName>
</protein>
<accession>A0A9D4D6L6</accession>
<comment type="caution">
    <text evidence="1">The sequence shown here is derived from an EMBL/GenBank/DDBJ whole genome shotgun (WGS) entry which is preliminary data.</text>
</comment>
<evidence type="ECO:0000313" key="1">
    <source>
        <dbReference type="EMBL" id="KAH3739092.1"/>
    </source>
</evidence>
<dbReference type="Proteomes" id="UP000828390">
    <property type="component" value="Unassembled WGS sequence"/>
</dbReference>
<gene>
    <name evidence="1" type="ORF">DPMN_045739</name>
</gene>
<dbReference type="AlphaFoldDB" id="A0A9D4D6L6"/>
<name>A0A9D4D6L6_DREPO</name>
<keyword evidence="2" id="KW-1185">Reference proteome</keyword>
<sequence length="59" mass="6849">MTSHPVNGSLQERPGSLDNVDTLKEGTRLYDCPKEIFRLVDHIWQYGRHQVCYDSSNKL</sequence>
<reference evidence="1" key="2">
    <citation type="submission" date="2020-11" db="EMBL/GenBank/DDBJ databases">
        <authorList>
            <person name="McCartney M.A."/>
            <person name="Auch B."/>
            <person name="Kono T."/>
            <person name="Mallez S."/>
            <person name="Becker A."/>
            <person name="Gohl D.M."/>
            <person name="Silverstein K.A.T."/>
            <person name="Koren S."/>
            <person name="Bechman K.B."/>
            <person name="Herman A."/>
            <person name="Abrahante J.E."/>
            <person name="Garbe J."/>
        </authorList>
    </citation>
    <scope>NUCLEOTIDE SEQUENCE</scope>
    <source>
        <strain evidence="1">Duluth1</strain>
        <tissue evidence="1">Whole animal</tissue>
    </source>
</reference>
<evidence type="ECO:0000313" key="2">
    <source>
        <dbReference type="Proteomes" id="UP000828390"/>
    </source>
</evidence>
<dbReference type="EMBL" id="JAIWYP010000011">
    <property type="protein sequence ID" value="KAH3739092.1"/>
    <property type="molecule type" value="Genomic_DNA"/>
</dbReference>
<reference evidence="1" key="1">
    <citation type="journal article" date="2019" name="bioRxiv">
        <title>The Genome of the Zebra Mussel, Dreissena polymorpha: A Resource for Invasive Species Research.</title>
        <authorList>
            <person name="McCartney M.A."/>
            <person name="Auch B."/>
            <person name="Kono T."/>
            <person name="Mallez S."/>
            <person name="Zhang Y."/>
            <person name="Obille A."/>
            <person name="Becker A."/>
            <person name="Abrahante J.E."/>
            <person name="Garbe J."/>
            <person name="Badalamenti J.P."/>
            <person name="Herman A."/>
            <person name="Mangelson H."/>
            <person name="Liachko I."/>
            <person name="Sullivan S."/>
            <person name="Sone E.D."/>
            <person name="Koren S."/>
            <person name="Silverstein K.A.T."/>
            <person name="Beckman K.B."/>
            <person name="Gohl D.M."/>
        </authorList>
    </citation>
    <scope>NUCLEOTIDE SEQUENCE</scope>
    <source>
        <strain evidence="1">Duluth1</strain>
        <tissue evidence="1">Whole animal</tissue>
    </source>
</reference>
<proteinExistence type="predicted"/>